<evidence type="ECO:0000313" key="2">
    <source>
        <dbReference type="EMBL" id="KGG10541.1"/>
    </source>
</evidence>
<evidence type="ECO:0000259" key="1">
    <source>
        <dbReference type="Pfam" id="PF01755"/>
    </source>
</evidence>
<dbReference type="AlphaFoldDB" id="A0A0A2B9N4"/>
<accession>A0A0A2B9N4</accession>
<evidence type="ECO:0000313" key="3">
    <source>
        <dbReference type="Proteomes" id="UP000030481"/>
    </source>
</evidence>
<dbReference type="EMBL" id="JNAR01000002">
    <property type="protein sequence ID" value="KGG10541.1"/>
    <property type="molecule type" value="Genomic_DNA"/>
</dbReference>
<dbReference type="Pfam" id="PF01755">
    <property type="entry name" value="Glyco_transf_25"/>
    <property type="match status" value="1"/>
</dbReference>
<dbReference type="Proteomes" id="UP000030481">
    <property type="component" value="Unassembled WGS sequence"/>
</dbReference>
<proteinExistence type="predicted"/>
<organism evidence="2 3">
    <name type="scientific">Prochlorococcus marinus str. MIT 9401</name>
    <dbReference type="NCBI Taxonomy" id="167551"/>
    <lineage>
        <taxon>Bacteria</taxon>
        <taxon>Bacillati</taxon>
        <taxon>Cyanobacteriota</taxon>
        <taxon>Cyanophyceae</taxon>
        <taxon>Synechococcales</taxon>
        <taxon>Prochlorococcaceae</taxon>
        <taxon>Prochlorococcus</taxon>
    </lineage>
</organism>
<gene>
    <name evidence="2" type="ORF">EV01_0169</name>
</gene>
<reference evidence="3" key="1">
    <citation type="journal article" date="2014" name="Sci. Data">
        <title>Genomes of diverse isolates of the marine cyanobacterium Prochlorococcus.</title>
        <authorList>
            <person name="Biller S."/>
            <person name="Berube P."/>
            <person name="Thompson J."/>
            <person name="Kelly L."/>
            <person name="Roggensack S."/>
            <person name="Awad L."/>
            <person name="Roache-Johnson K."/>
            <person name="Ding H."/>
            <person name="Giovannoni S.J."/>
            <person name="Moore L.R."/>
            <person name="Chisholm S.W."/>
        </authorList>
    </citation>
    <scope>NUCLEOTIDE SEQUENCE [LARGE SCALE GENOMIC DNA]</scope>
</reference>
<feature type="domain" description="Glycosyl transferase family 25" evidence="1">
    <location>
        <begin position="84"/>
        <end position="200"/>
    </location>
</feature>
<sequence>MISKQNKIIINSNNLTNRLKFFYYLFKRFEFDLKHKNEKRIYKRLFCSFLYLSKLTFNFVFFSNNKVSNSLKRIMIENEVTKKHIKAWRNFNISSAEYIMVFEDDVVCKKYSNKKLKELIKSLKTANFKYQYIDLAGGYSLEKVIPKNKIIQKNDDFIITNGIFTNTACGYLINKSLVRNWLNHLDKEKFDKKFPIDFLMNYLGDNIKSKTISKHFIDPIFLHGSFNGKVNSWQAAFKSQKTI</sequence>
<protein>
    <recommendedName>
        <fullName evidence="1">Glycosyl transferase family 25 domain-containing protein</fullName>
    </recommendedName>
</protein>
<dbReference type="InterPro" id="IPR002654">
    <property type="entry name" value="Glyco_trans_25"/>
</dbReference>
<comment type="caution">
    <text evidence="2">The sequence shown here is derived from an EMBL/GenBank/DDBJ whole genome shotgun (WGS) entry which is preliminary data.</text>
</comment>
<name>A0A0A2B9N4_PROMR</name>